<protein>
    <recommendedName>
        <fullName evidence="3">DUF1059 domain-containing protein</fullName>
    </recommendedName>
</protein>
<gene>
    <name evidence="1" type="ORF">B9Q03_03970</name>
</gene>
<dbReference type="InterPro" id="IPR009409">
    <property type="entry name" value="DUF1059"/>
</dbReference>
<reference evidence="1 2" key="1">
    <citation type="submission" date="2017-04" db="EMBL/GenBank/DDBJ databases">
        <title>Novel microbial lineages endemic to geothermal iron-oxide mats fill important gaps in the evolutionary history of Archaea.</title>
        <authorList>
            <person name="Jay Z.J."/>
            <person name="Beam J.P."/>
            <person name="Dlakic M."/>
            <person name="Rusch D.B."/>
            <person name="Kozubal M.A."/>
            <person name="Inskeep W.P."/>
        </authorList>
    </citation>
    <scope>NUCLEOTIDE SEQUENCE [LARGE SCALE GENOMIC DNA]</scope>
    <source>
        <strain evidence="1">OSP_D</strain>
    </source>
</reference>
<organism evidence="1 2">
    <name type="scientific">Candidatus Marsarchaeota G2 archaeon OSP_D</name>
    <dbReference type="NCBI Taxonomy" id="1978157"/>
    <lineage>
        <taxon>Archaea</taxon>
        <taxon>Candidatus Marsarchaeota</taxon>
        <taxon>Candidatus Marsarchaeota group 2</taxon>
    </lineage>
</organism>
<sequence>MVYKADLKQVCGCGITVEAKSTDELVSKVKDHAANMHNIKQVPPELADKLMKAIKQE</sequence>
<accession>A0A2R6AZ01</accession>
<dbReference type="Proteomes" id="UP000240322">
    <property type="component" value="Unassembled WGS sequence"/>
</dbReference>
<dbReference type="AlphaFoldDB" id="A0A2R6AZ01"/>
<evidence type="ECO:0000313" key="1">
    <source>
        <dbReference type="EMBL" id="PSN91553.1"/>
    </source>
</evidence>
<evidence type="ECO:0008006" key="3">
    <source>
        <dbReference type="Google" id="ProtNLM"/>
    </source>
</evidence>
<evidence type="ECO:0000313" key="2">
    <source>
        <dbReference type="Proteomes" id="UP000240322"/>
    </source>
</evidence>
<proteinExistence type="predicted"/>
<comment type="caution">
    <text evidence="1">The sequence shown here is derived from an EMBL/GenBank/DDBJ whole genome shotgun (WGS) entry which is preliminary data.</text>
</comment>
<dbReference type="Pfam" id="PF06348">
    <property type="entry name" value="DUF1059"/>
    <property type="match status" value="1"/>
</dbReference>
<dbReference type="EMBL" id="NEXE01000023">
    <property type="protein sequence ID" value="PSN91553.1"/>
    <property type="molecule type" value="Genomic_DNA"/>
</dbReference>
<name>A0A2R6AZ01_9ARCH</name>